<dbReference type="SUPFAM" id="SSF46955">
    <property type="entry name" value="Putative DNA-binding domain"/>
    <property type="match status" value="1"/>
</dbReference>
<sequence>MKEWFLTKDLVGKPGMPETPQGVTNKARNENWLKRKPTGIKGRAFEYHISSFPQSTQAALNISSGVSEPAPTYNVEKSGLIDERILEKSIEAVELLCSKKGLRVNASKKAKIITLIYLASIDDKNLDESYCYSLLELAS</sequence>
<gene>
    <name evidence="2" type="ORF">VSP9026_02557</name>
</gene>
<dbReference type="AlphaFoldDB" id="A0A1N6M640"/>
<dbReference type="EMBL" id="FSSB01000016">
    <property type="protein sequence ID" value="SIO94827.1"/>
    <property type="molecule type" value="Genomic_DNA"/>
</dbReference>
<keyword evidence="2" id="KW-0238">DNA-binding</keyword>
<accession>A0A1N6M640</accession>
<reference evidence="2 3" key="1">
    <citation type="submission" date="2016-12" db="EMBL/GenBank/DDBJ databases">
        <authorList>
            <person name="Song W.-J."/>
            <person name="Kurnit D.M."/>
        </authorList>
    </citation>
    <scope>NUCLEOTIDE SEQUENCE [LARGE SCALE GENOMIC DNA]</scope>
    <source>
        <strain evidence="2 3">CECT 9026</strain>
    </source>
</reference>
<name>A0A1N6M640_9VIBR</name>
<dbReference type="RefSeq" id="WP_074373343.1">
    <property type="nucleotide sequence ID" value="NZ_AP024907.1"/>
</dbReference>
<organism evidence="2 3">
    <name type="scientific">Vibrio spartinae</name>
    <dbReference type="NCBI Taxonomy" id="1918945"/>
    <lineage>
        <taxon>Bacteria</taxon>
        <taxon>Pseudomonadati</taxon>
        <taxon>Pseudomonadota</taxon>
        <taxon>Gammaproteobacteria</taxon>
        <taxon>Vibrionales</taxon>
        <taxon>Vibrionaceae</taxon>
        <taxon>Vibrio</taxon>
    </lineage>
</organism>
<evidence type="ECO:0000313" key="3">
    <source>
        <dbReference type="Proteomes" id="UP000184774"/>
    </source>
</evidence>
<evidence type="ECO:0000259" key="1">
    <source>
        <dbReference type="PROSITE" id="PS51702"/>
    </source>
</evidence>
<protein>
    <submittedName>
        <fullName evidence="2">Mu DNA-binding domain protein</fullName>
    </submittedName>
</protein>
<dbReference type="GO" id="GO:0003677">
    <property type="term" value="F:DNA binding"/>
    <property type="evidence" value="ECO:0007669"/>
    <property type="project" value="UniProtKB-KW"/>
</dbReference>
<dbReference type="PROSITE" id="PS51702">
    <property type="entry name" value="HTH_MU"/>
    <property type="match status" value="1"/>
</dbReference>
<feature type="domain" description="HTH Mu-type" evidence="1">
    <location>
        <begin position="1"/>
        <end position="68"/>
    </location>
</feature>
<dbReference type="InterPro" id="IPR009061">
    <property type="entry name" value="DNA-bd_dom_put_sf"/>
</dbReference>
<dbReference type="InterPro" id="IPR003314">
    <property type="entry name" value="Mu-type_HTH"/>
</dbReference>
<evidence type="ECO:0000313" key="2">
    <source>
        <dbReference type="EMBL" id="SIO94827.1"/>
    </source>
</evidence>
<dbReference type="Proteomes" id="UP000184774">
    <property type="component" value="Unassembled WGS sequence"/>
</dbReference>
<dbReference type="Gene3D" id="1.10.10.10">
    <property type="entry name" value="Winged helix-like DNA-binding domain superfamily/Winged helix DNA-binding domain"/>
    <property type="match status" value="1"/>
</dbReference>
<dbReference type="Pfam" id="PF02316">
    <property type="entry name" value="HTH_Tnp_Mu_1"/>
    <property type="match status" value="1"/>
</dbReference>
<dbReference type="OrthoDB" id="9791537at2"/>
<proteinExistence type="predicted"/>
<dbReference type="InterPro" id="IPR036388">
    <property type="entry name" value="WH-like_DNA-bd_sf"/>
</dbReference>